<keyword evidence="3" id="KW-1185">Reference proteome</keyword>
<evidence type="ECO:0000259" key="1">
    <source>
        <dbReference type="Pfam" id="PF12680"/>
    </source>
</evidence>
<sequence>MTVHVTTSLVNSFVDSVNRRDVEGVVALFDDRSVVVDDATEHRGRDQIRRWIDDQMVTPRITIAVTDFESSGSAARMTADSDGDFPGAPLPFRYRFTLGDETIHRLEVELAR</sequence>
<organism evidence="2 3">
    <name type="scientific">Myceligenerans salitolerans</name>
    <dbReference type="NCBI Taxonomy" id="1230528"/>
    <lineage>
        <taxon>Bacteria</taxon>
        <taxon>Bacillati</taxon>
        <taxon>Actinomycetota</taxon>
        <taxon>Actinomycetes</taxon>
        <taxon>Micrococcales</taxon>
        <taxon>Promicromonosporaceae</taxon>
        <taxon>Myceligenerans</taxon>
    </lineage>
</organism>
<dbReference type="EMBL" id="JAFMPK010000045">
    <property type="protein sequence ID" value="MBO0609837.1"/>
    <property type="molecule type" value="Genomic_DNA"/>
</dbReference>
<dbReference type="SUPFAM" id="SSF54427">
    <property type="entry name" value="NTF2-like"/>
    <property type="match status" value="1"/>
</dbReference>
<protein>
    <submittedName>
        <fullName evidence="2">Nuclear transport factor 2 family protein</fullName>
    </submittedName>
</protein>
<gene>
    <name evidence="2" type="ORF">J0911_12455</name>
</gene>
<dbReference type="Pfam" id="PF12680">
    <property type="entry name" value="SnoaL_2"/>
    <property type="match status" value="1"/>
</dbReference>
<evidence type="ECO:0000313" key="2">
    <source>
        <dbReference type="EMBL" id="MBO0609837.1"/>
    </source>
</evidence>
<dbReference type="Gene3D" id="3.10.450.50">
    <property type="match status" value="1"/>
</dbReference>
<reference evidence="2 3" key="1">
    <citation type="submission" date="2021-03" db="EMBL/GenBank/DDBJ databases">
        <authorList>
            <person name="Xin L."/>
        </authorList>
    </citation>
    <scope>NUCLEOTIDE SEQUENCE [LARGE SCALE GENOMIC DNA]</scope>
    <source>
        <strain evidence="2 3">XHU 5031</strain>
    </source>
</reference>
<feature type="domain" description="SnoaL-like" evidence="1">
    <location>
        <begin position="10"/>
        <end position="94"/>
    </location>
</feature>
<evidence type="ECO:0000313" key="3">
    <source>
        <dbReference type="Proteomes" id="UP000664617"/>
    </source>
</evidence>
<accession>A0ABS3I9Y4</accession>
<dbReference type="Proteomes" id="UP000664617">
    <property type="component" value="Unassembled WGS sequence"/>
</dbReference>
<proteinExistence type="predicted"/>
<dbReference type="InterPro" id="IPR032710">
    <property type="entry name" value="NTF2-like_dom_sf"/>
</dbReference>
<dbReference type="InterPro" id="IPR037401">
    <property type="entry name" value="SnoaL-like"/>
</dbReference>
<reference evidence="3" key="2">
    <citation type="submission" date="2023-07" db="EMBL/GenBank/DDBJ databases">
        <title>Myceligenerans salitolerans sp. nov., a halotolerant actinomycete isolated from a salt lake in Xinjiang, China.</title>
        <authorList>
            <person name="Guan T."/>
        </authorList>
    </citation>
    <scope>NUCLEOTIDE SEQUENCE [LARGE SCALE GENOMIC DNA]</scope>
    <source>
        <strain evidence="3">XHU 5031</strain>
    </source>
</reference>
<dbReference type="RefSeq" id="WP_207275789.1">
    <property type="nucleotide sequence ID" value="NZ_JAFMPK010000045.1"/>
</dbReference>
<comment type="caution">
    <text evidence="2">The sequence shown here is derived from an EMBL/GenBank/DDBJ whole genome shotgun (WGS) entry which is preliminary data.</text>
</comment>
<name>A0ABS3I9Y4_9MICO</name>